<keyword evidence="4" id="KW-1003">Cell membrane</keyword>
<feature type="disulfide bond" evidence="12">
    <location>
        <begin position="107"/>
        <end position="131"/>
    </location>
</feature>
<feature type="chain" id="PRO_5002113042" evidence="14">
    <location>
        <begin position="26"/>
        <end position="604"/>
    </location>
</feature>
<feature type="transmembrane region" description="Helical" evidence="13">
    <location>
        <begin position="399"/>
        <end position="427"/>
    </location>
</feature>
<protein>
    <submittedName>
        <fullName evidence="17">Frizzled 3</fullName>
    </submittedName>
</protein>
<dbReference type="GO" id="GO:0004930">
    <property type="term" value="F:G protein-coupled receptor activity"/>
    <property type="evidence" value="ECO:0007669"/>
    <property type="project" value="UniProtKB-KW"/>
</dbReference>
<evidence type="ECO:0000259" key="15">
    <source>
        <dbReference type="PROSITE" id="PS50038"/>
    </source>
</evidence>
<dbReference type="CDD" id="cd15909">
    <property type="entry name" value="7tmF_FZD4_9_10-like"/>
    <property type="match status" value="1"/>
</dbReference>
<dbReference type="Gene3D" id="1.10.2000.10">
    <property type="entry name" value="Frizzled cysteine-rich domain"/>
    <property type="match status" value="1"/>
</dbReference>
<evidence type="ECO:0000259" key="16">
    <source>
        <dbReference type="PROSITE" id="PS50261"/>
    </source>
</evidence>
<dbReference type="Pfam" id="PF01392">
    <property type="entry name" value="Fz"/>
    <property type="match status" value="1"/>
</dbReference>
<dbReference type="InterPro" id="IPR000539">
    <property type="entry name" value="Frizzled/Smoothened_7TM"/>
</dbReference>
<sequence length="604" mass="68156">MASFMFSFLFYWLGLSSIWMGKTKAAKKVVCERLRIPLCENIGYNMTTMPNRMGNEDQLEAKSKIEDFRPLIKVGCARHIKHFICSVFAPMCNEDVDYPIVACRSMCEEARKGCEAVMKRFGYPWPDGFKCKSFPVSNQGKICIRNPRLETDAPNPNTKAVPTVSTPRLMVSGGDKDIKSKPTQDATVHSGIKNPTVLPGNCANYKKFVYVEKKERCAAKCGEDVYFDKANKQFSDVWLLIWSTICFVSTMVTVLTYLVDRSRFKYPERPIIYLAFCYNLYSAAYLIRLIAKPEGISCSADGDHLIIDGLNTAGCSIVFLLLYYFGMASSLWWVLLTLTWFLSAALKWSQEAIANKSTYFHAVAWVIPAIQTITALSTRKVDADELTGLCYVGNQNVESLAGFVLAPLCIYLVVGTTFLLAGFISLFRIRSVLKDRDTNTRKLEKLMVRIGVFSVLYTLPATAVIACFVYEYSNMESWQKDVETNCMKAVTDECNLATKPKEEIYMVRHFMSLVVGITSGMWVWTLKTCQSWQLCYYKNFAKNSQRKPIKQQPLLVQISTEKNIQSRTPIPDYPELCGTSNASHPLSNLSCPTIENGQHLSAPV</sequence>
<feature type="transmembrane region" description="Helical" evidence="13">
    <location>
        <begin position="271"/>
        <end position="291"/>
    </location>
</feature>
<dbReference type="PROSITE" id="PS50038">
    <property type="entry name" value="FZ"/>
    <property type="match status" value="1"/>
</dbReference>
<feature type="transmembrane region" description="Helical" evidence="13">
    <location>
        <begin position="237"/>
        <end position="259"/>
    </location>
</feature>
<evidence type="ECO:0000256" key="1">
    <source>
        <dbReference type="ARBA" id="ARBA00004651"/>
    </source>
</evidence>
<keyword evidence="7" id="KW-0297">G-protein coupled receptor</keyword>
<evidence type="ECO:0000256" key="3">
    <source>
        <dbReference type="ARBA" id="ARBA00022473"/>
    </source>
</evidence>
<feature type="transmembrane region" description="Helical" evidence="13">
    <location>
        <begin position="448"/>
        <end position="472"/>
    </location>
</feature>
<comment type="subcellular location">
    <subcellularLocation>
        <location evidence="1">Cell membrane</location>
        <topology evidence="1">Multi-pass membrane protein</topology>
    </subcellularLocation>
</comment>
<dbReference type="SUPFAM" id="SSF63501">
    <property type="entry name" value="Frizzled cysteine-rich domain"/>
    <property type="match status" value="1"/>
</dbReference>
<comment type="caution">
    <text evidence="12">Lacks conserved residue(s) required for the propagation of feature annotation.</text>
</comment>
<name>A0A0B5ABR5_9CNID</name>
<accession>A0A0B5ABR5</accession>
<feature type="disulfide bond" evidence="12">
    <location>
        <begin position="76"/>
        <end position="114"/>
    </location>
</feature>
<dbReference type="Gene3D" id="1.20.1070.10">
    <property type="entry name" value="Rhodopsin 7-helix transmembrane proteins"/>
    <property type="match status" value="1"/>
</dbReference>
<keyword evidence="6 13" id="KW-1133">Transmembrane helix</keyword>
<evidence type="ECO:0000256" key="9">
    <source>
        <dbReference type="ARBA" id="ARBA00023157"/>
    </source>
</evidence>
<keyword evidence="11" id="KW-0807">Transducer</keyword>
<proteinExistence type="evidence at transcript level"/>
<evidence type="ECO:0000313" key="17">
    <source>
        <dbReference type="EMBL" id="AJD87359.1"/>
    </source>
</evidence>
<dbReference type="FunFam" id="1.20.1070.10:FF:000020">
    <property type="entry name" value="Frizzled class receptor 10"/>
    <property type="match status" value="1"/>
</dbReference>
<evidence type="ECO:0000256" key="13">
    <source>
        <dbReference type="SAM" id="Phobius"/>
    </source>
</evidence>
<dbReference type="PANTHER" id="PTHR11309">
    <property type="entry name" value="FRIZZLED"/>
    <property type="match status" value="1"/>
</dbReference>
<evidence type="ECO:0000256" key="2">
    <source>
        <dbReference type="ARBA" id="ARBA00008077"/>
    </source>
</evidence>
<evidence type="ECO:0000256" key="12">
    <source>
        <dbReference type="PROSITE-ProRule" id="PRU00090"/>
    </source>
</evidence>
<keyword evidence="9 12" id="KW-1015">Disulfide bond</keyword>
<evidence type="ECO:0000256" key="6">
    <source>
        <dbReference type="ARBA" id="ARBA00022989"/>
    </source>
</evidence>
<dbReference type="GO" id="GO:0005615">
    <property type="term" value="C:extracellular space"/>
    <property type="evidence" value="ECO:0007669"/>
    <property type="project" value="TreeGrafter"/>
</dbReference>
<evidence type="ECO:0000256" key="8">
    <source>
        <dbReference type="ARBA" id="ARBA00023136"/>
    </source>
</evidence>
<dbReference type="EMBL" id="KM411437">
    <property type="protein sequence ID" value="AJD87359.1"/>
    <property type="molecule type" value="mRNA"/>
</dbReference>
<dbReference type="GO" id="GO:0005886">
    <property type="term" value="C:plasma membrane"/>
    <property type="evidence" value="ECO:0007669"/>
    <property type="project" value="UniProtKB-SubCell"/>
</dbReference>
<reference evidence="17" key="2">
    <citation type="journal article" date="2015" name="Evol. Dev.">
        <title>Insights into Frizzled evolution and new perspectives.</title>
        <authorList>
            <person name="Schenkelaars Q."/>
            <person name="Fierro-Constain L."/>
            <person name="Renard E."/>
            <person name="Hill A.L."/>
            <person name="Borchiellini C."/>
        </authorList>
    </citation>
    <scope>NUCLEOTIDE SEQUENCE</scope>
</reference>
<feature type="transmembrane region" description="Helical" evidence="13">
    <location>
        <begin position="505"/>
        <end position="524"/>
    </location>
</feature>
<keyword evidence="8 13" id="KW-0472">Membrane</keyword>
<keyword evidence="5 13" id="KW-0812">Transmembrane</keyword>
<dbReference type="Pfam" id="PF01534">
    <property type="entry name" value="Frizzled"/>
    <property type="match status" value="1"/>
</dbReference>
<dbReference type="AlphaFoldDB" id="A0A0B5ABR5"/>
<keyword evidence="10" id="KW-0675">Receptor</keyword>
<dbReference type="GO" id="GO:0060070">
    <property type="term" value="P:canonical Wnt signaling pathway"/>
    <property type="evidence" value="ECO:0007669"/>
    <property type="project" value="TreeGrafter"/>
</dbReference>
<dbReference type="GO" id="GO:0017147">
    <property type="term" value="F:Wnt-protein binding"/>
    <property type="evidence" value="ECO:0007669"/>
    <property type="project" value="TreeGrafter"/>
</dbReference>
<dbReference type="PANTHER" id="PTHR11309:SF99">
    <property type="entry name" value="FRIZZLED-4"/>
    <property type="match status" value="1"/>
</dbReference>
<dbReference type="PROSITE" id="PS50261">
    <property type="entry name" value="G_PROTEIN_RECEP_F2_4"/>
    <property type="match status" value="1"/>
</dbReference>
<evidence type="ECO:0000256" key="4">
    <source>
        <dbReference type="ARBA" id="ARBA00022475"/>
    </source>
</evidence>
<evidence type="ECO:0000256" key="11">
    <source>
        <dbReference type="ARBA" id="ARBA00023224"/>
    </source>
</evidence>
<feature type="transmembrane region" description="Helical" evidence="13">
    <location>
        <begin position="321"/>
        <end position="346"/>
    </location>
</feature>
<dbReference type="InterPro" id="IPR020067">
    <property type="entry name" value="Frizzled_dom"/>
</dbReference>
<feature type="domain" description="G-protein coupled receptors family 2 profile 2" evidence="16">
    <location>
        <begin position="235"/>
        <end position="531"/>
    </location>
</feature>
<dbReference type="SMART" id="SM01330">
    <property type="entry name" value="Frizzled"/>
    <property type="match status" value="1"/>
</dbReference>
<dbReference type="SMART" id="SM00063">
    <property type="entry name" value="FRI"/>
    <property type="match status" value="1"/>
</dbReference>
<keyword evidence="3" id="KW-0217">Developmental protein</keyword>
<dbReference type="PRINTS" id="PR00489">
    <property type="entry name" value="FRIZZLED"/>
</dbReference>
<evidence type="ECO:0000256" key="7">
    <source>
        <dbReference type="ARBA" id="ARBA00023040"/>
    </source>
</evidence>
<feature type="signal peptide" evidence="14">
    <location>
        <begin position="1"/>
        <end position="25"/>
    </location>
</feature>
<feature type="domain" description="FZ" evidence="15">
    <location>
        <begin position="26"/>
        <end position="146"/>
    </location>
</feature>
<organism evidence="17">
    <name type="scientific">Corallium rubrum</name>
    <dbReference type="NCBI Taxonomy" id="142104"/>
    <lineage>
        <taxon>Eukaryota</taxon>
        <taxon>Metazoa</taxon>
        <taxon>Cnidaria</taxon>
        <taxon>Anthozoa</taxon>
        <taxon>Octocorallia</taxon>
        <taxon>Scleralcyonacea</taxon>
        <taxon>Coralliidae</taxon>
        <taxon>Corallium</taxon>
    </lineage>
</organism>
<feature type="disulfide bond" evidence="12">
    <location>
        <begin position="39"/>
        <end position="85"/>
    </location>
</feature>
<dbReference type="InterPro" id="IPR015526">
    <property type="entry name" value="Frizzled/SFRP"/>
</dbReference>
<reference evidence="17" key="1">
    <citation type="submission" date="2014-08" db="EMBL/GenBank/DDBJ databases">
        <title>Sequence and gene expression diversity in the red coral Corallium rubrum transcriptome: tools for the genetic study of adaptive evolution.</title>
        <authorList>
            <person name="Pratlong M."/>
            <person name="Haguenauer A."/>
            <person name="Chabrol O."/>
            <person name="Pontarotti P."/>
            <person name="Aurelle D."/>
        </authorList>
    </citation>
    <scope>NUCLEOTIDE SEQUENCE</scope>
</reference>
<evidence type="ECO:0000256" key="5">
    <source>
        <dbReference type="ARBA" id="ARBA00022692"/>
    </source>
</evidence>
<evidence type="ECO:0000256" key="14">
    <source>
        <dbReference type="SAM" id="SignalP"/>
    </source>
</evidence>
<dbReference type="GO" id="GO:0035567">
    <property type="term" value="P:non-canonical Wnt signaling pathway"/>
    <property type="evidence" value="ECO:0007669"/>
    <property type="project" value="TreeGrafter"/>
</dbReference>
<dbReference type="InterPro" id="IPR017981">
    <property type="entry name" value="GPCR_2-like_7TM"/>
</dbReference>
<evidence type="ECO:0000256" key="10">
    <source>
        <dbReference type="ARBA" id="ARBA00023170"/>
    </source>
</evidence>
<keyword evidence="14" id="KW-0732">Signal</keyword>
<comment type="similarity">
    <text evidence="2">Belongs to the G-protein coupled receptor Fz/Smo family.</text>
</comment>
<feature type="disulfide bond" evidence="12">
    <location>
        <begin position="31"/>
        <end position="92"/>
    </location>
</feature>
<dbReference type="InterPro" id="IPR036790">
    <property type="entry name" value="Frizzled_dom_sf"/>
</dbReference>